<dbReference type="Proteomes" id="UP001139035">
    <property type="component" value="Unassembled WGS sequence"/>
</dbReference>
<evidence type="ECO:0000256" key="9">
    <source>
        <dbReference type="ARBA" id="ARBA00022842"/>
    </source>
</evidence>
<dbReference type="GO" id="GO:0009098">
    <property type="term" value="P:L-leucine biosynthetic process"/>
    <property type="evidence" value="ECO:0007669"/>
    <property type="project" value="UniProtKB-KW"/>
</dbReference>
<dbReference type="PANTHER" id="PTHR43275">
    <property type="entry name" value="D-MALATE DEHYDROGENASE [DECARBOXYLATING]"/>
    <property type="match status" value="1"/>
</dbReference>
<keyword evidence="11" id="KW-0520">NAD</keyword>
<dbReference type="PANTHER" id="PTHR43275:SF1">
    <property type="entry name" value="D-MALATE DEHYDROGENASE [DECARBOXYLATING]"/>
    <property type="match status" value="1"/>
</dbReference>
<evidence type="ECO:0000256" key="8">
    <source>
        <dbReference type="ARBA" id="ARBA00022723"/>
    </source>
</evidence>
<evidence type="ECO:0000313" key="16">
    <source>
        <dbReference type="EMBL" id="MCE7029467.1"/>
    </source>
</evidence>
<dbReference type="InterPro" id="IPR024084">
    <property type="entry name" value="IsoPropMal-DH-like_dom"/>
</dbReference>
<evidence type="ECO:0000256" key="2">
    <source>
        <dbReference type="ARBA" id="ARBA00001946"/>
    </source>
</evidence>
<evidence type="ECO:0000256" key="4">
    <source>
        <dbReference type="ARBA" id="ARBA00011738"/>
    </source>
</evidence>
<dbReference type="AlphaFoldDB" id="A0A9X1P150"/>
<keyword evidence="10" id="KW-0560">Oxidoreductase</keyword>
<dbReference type="SMART" id="SM01329">
    <property type="entry name" value="Iso_dh"/>
    <property type="match status" value="1"/>
</dbReference>
<comment type="subunit">
    <text evidence="4">Homodimer.</text>
</comment>
<dbReference type="Gene3D" id="3.40.718.10">
    <property type="entry name" value="Isopropylmalate Dehydrogenase"/>
    <property type="match status" value="1"/>
</dbReference>
<dbReference type="GO" id="GO:0051287">
    <property type="term" value="F:NAD binding"/>
    <property type="evidence" value="ECO:0007669"/>
    <property type="project" value="InterPro"/>
</dbReference>
<keyword evidence="6" id="KW-0432">Leucine biosynthesis</keyword>
<dbReference type="InterPro" id="IPR050501">
    <property type="entry name" value="ICDH/IPMDH"/>
</dbReference>
<dbReference type="GO" id="GO:0000287">
    <property type="term" value="F:magnesium ion binding"/>
    <property type="evidence" value="ECO:0007669"/>
    <property type="project" value="InterPro"/>
</dbReference>
<evidence type="ECO:0000256" key="1">
    <source>
        <dbReference type="ARBA" id="ARBA00001936"/>
    </source>
</evidence>
<keyword evidence="9" id="KW-0460">Magnesium</keyword>
<feature type="domain" description="Isopropylmalate dehydrogenase-like" evidence="15">
    <location>
        <begin position="11"/>
        <end position="363"/>
    </location>
</feature>
<evidence type="ECO:0000256" key="13">
    <source>
        <dbReference type="ARBA" id="ARBA00023304"/>
    </source>
</evidence>
<evidence type="ECO:0000256" key="11">
    <source>
        <dbReference type="ARBA" id="ARBA00023027"/>
    </source>
</evidence>
<keyword evidence="17" id="KW-1185">Reference proteome</keyword>
<dbReference type="GO" id="GO:0003862">
    <property type="term" value="F:3-isopropylmalate dehydrogenase activity"/>
    <property type="evidence" value="ECO:0007669"/>
    <property type="project" value="UniProtKB-EC"/>
</dbReference>
<evidence type="ECO:0000256" key="7">
    <source>
        <dbReference type="ARBA" id="ARBA00022605"/>
    </source>
</evidence>
<comment type="similarity">
    <text evidence="3">Belongs to the isocitrate and isopropylmalate dehydrogenases family. LeuB type 1 subfamily.</text>
</comment>
<comment type="cofactor">
    <cofactor evidence="1">
        <name>Mn(2+)</name>
        <dbReference type="ChEBI" id="CHEBI:29035"/>
    </cofactor>
</comment>
<evidence type="ECO:0000313" key="17">
    <source>
        <dbReference type="Proteomes" id="UP001139035"/>
    </source>
</evidence>
<comment type="cofactor">
    <cofactor evidence="2">
        <name>Mg(2+)</name>
        <dbReference type="ChEBI" id="CHEBI:18420"/>
    </cofactor>
</comment>
<protein>
    <recommendedName>
        <fullName evidence="5">3-isopropylmalate dehydrogenase</fullName>
        <ecNumber evidence="5">1.1.1.85</ecNumber>
    </recommendedName>
    <alternativeName>
        <fullName evidence="14">3-IPM-DH</fullName>
    </alternativeName>
</protein>
<gene>
    <name evidence="16" type="ORF">LZD57_15860</name>
</gene>
<dbReference type="Pfam" id="PF00180">
    <property type="entry name" value="Iso_dh"/>
    <property type="match status" value="1"/>
</dbReference>
<reference evidence="16" key="1">
    <citation type="submission" date="2022-01" db="EMBL/GenBank/DDBJ databases">
        <title>Jiella avicenniae sp. nov., a novel endophytic bacterium isolated from bark of Avicennia marina.</title>
        <authorList>
            <person name="Tuo L."/>
        </authorList>
    </citation>
    <scope>NUCLEOTIDE SEQUENCE</scope>
    <source>
        <strain evidence="16">CBK1P-4</strain>
    </source>
</reference>
<evidence type="ECO:0000256" key="10">
    <source>
        <dbReference type="ARBA" id="ARBA00023002"/>
    </source>
</evidence>
<name>A0A9X1P150_9HYPH</name>
<evidence type="ECO:0000256" key="14">
    <source>
        <dbReference type="ARBA" id="ARBA00033138"/>
    </source>
</evidence>
<evidence type="ECO:0000256" key="6">
    <source>
        <dbReference type="ARBA" id="ARBA00022430"/>
    </source>
</evidence>
<dbReference type="EMBL" id="JAJUWU010000016">
    <property type="protein sequence ID" value="MCE7029467.1"/>
    <property type="molecule type" value="Genomic_DNA"/>
</dbReference>
<keyword evidence="7" id="KW-0028">Amino-acid biosynthesis</keyword>
<accession>A0A9X1P150</accession>
<keyword evidence="8" id="KW-0479">Metal-binding</keyword>
<comment type="caution">
    <text evidence="16">The sequence shown here is derived from an EMBL/GenBank/DDBJ whole genome shotgun (WGS) entry which is preliminary data.</text>
</comment>
<dbReference type="InterPro" id="IPR019818">
    <property type="entry name" value="IsoCit/isopropylmalate_DH_CS"/>
</dbReference>
<evidence type="ECO:0000256" key="5">
    <source>
        <dbReference type="ARBA" id="ARBA00013101"/>
    </source>
</evidence>
<dbReference type="PROSITE" id="PS00470">
    <property type="entry name" value="IDH_IMDH"/>
    <property type="match status" value="1"/>
</dbReference>
<keyword evidence="12" id="KW-0464">Manganese</keyword>
<dbReference type="FunFam" id="3.40.718.10:FF:000006">
    <property type="entry name" value="3-isopropylmalate dehydrogenase"/>
    <property type="match status" value="1"/>
</dbReference>
<organism evidence="16 17">
    <name type="scientific">Jiella avicenniae</name>
    <dbReference type="NCBI Taxonomy" id="2907202"/>
    <lineage>
        <taxon>Bacteria</taxon>
        <taxon>Pseudomonadati</taxon>
        <taxon>Pseudomonadota</taxon>
        <taxon>Alphaproteobacteria</taxon>
        <taxon>Hyphomicrobiales</taxon>
        <taxon>Aurantimonadaceae</taxon>
        <taxon>Jiella</taxon>
    </lineage>
</organism>
<sequence length="371" mass="39431">MSDGTPKAAYEIAVVRGDGIGPEVCEAGLQALAAALPDPAKLSLKEYPAGAGCYQETGVAFPETTFEACRDADAIFHGAAGIPGVTYRDGTEAGLDFGLQLRFRLDLYANIRPIKLHPGIVSALRHFEPGSIDYVILRENTEGFYAARGGGNVVRGEIASDTSIITRAGTERIVRQAFELARTRNGAPRDGKKRVTVCDKANVLRSYAFFRKVATEVAENYPDVELDFALVDAMTVHLVKRPDFYDVIVTENMFGDIISDLGAATVGGMGMSPTAEIGAQNGFFQAAHGSAPDIAGQGIANPLGTILAGAMMLEWLGKRHRDNVLMDAAARIDRAVGKVIEDPAMLPGDLGGRATSAAITEAVCRECRQPA</sequence>
<dbReference type="EC" id="1.1.1.85" evidence="5"/>
<dbReference type="RefSeq" id="WP_233720460.1">
    <property type="nucleotide sequence ID" value="NZ_JAJUWU010000016.1"/>
</dbReference>
<evidence type="ECO:0000256" key="3">
    <source>
        <dbReference type="ARBA" id="ARBA00008319"/>
    </source>
</evidence>
<evidence type="ECO:0000256" key="12">
    <source>
        <dbReference type="ARBA" id="ARBA00023211"/>
    </source>
</evidence>
<proteinExistence type="inferred from homology"/>
<dbReference type="SUPFAM" id="SSF53659">
    <property type="entry name" value="Isocitrate/Isopropylmalate dehydrogenase-like"/>
    <property type="match status" value="1"/>
</dbReference>
<keyword evidence="13" id="KW-0100">Branched-chain amino acid biosynthesis</keyword>
<evidence type="ECO:0000259" key="15">
    <source>
        <dbReference type="SMART" id="SM01329"/>
    </source>
</evidence>